<name>A0A367LLN9_9HYPO</name>
<accession>A0A367LLN9</accession>
<evidence type="ECO:0000313" key="2">
    <source>
        <dbReference type="Proteomes" id="UP000253664"/>
    </source>
</evidence>
<protein>
    <recommendedName>
        <fullName evidence="3">Fungal N-terminal domain-containing protein</fullName>
    </recommendedName>
</protein>
<dbReference type="EMBL" id="LKCN02000003">
    <property type="protein sequence ID" value="RCI15346.1"/>
    <property type="molecule type" value="Genomic_DNA"/>
</dbReference>
<reference evidence="1 2" key="1">
    <citation type="journal article" date="2015" name="BMC Genomics">
        <title>Insights from the genome of Ophiocordyceps polyrhachis-furcata to pathogenicity and host specificity in insect fungi.</title>
        <authorList>
            <person name="Wichadakul D."/>
            <person name="Kobmoo N."/>
            <person name="Ingsriswang S."/>
            <person name="Tangphatsornruang S."/>
            <person name="Chantasingh D."/>
            <person name="Luangsa-ard J.J."/>
            <person name="Eurwilaichitr L."/>
        </authorList>
    </citation>
    <scope>NUCLEOTIDE SEQUENCE [LARGE SCALE GENOMIC DNA]</scope>
    <source>
        <strain evidence="1 2">BCC 54312</strain>
    </source>
</reference>
<dbReference type="Proteomes" id="UP000253664">
    <property type="component" value="Unassembled WGS sequence"/>
</dbReference>
<gene>
    <name evidence="1" type="ORF">L249_6544</name>
</gene>
<comment type="caution">
    <text evidence="1">The sequence shown here is derived from an EMBL/GenBank/DDBJ whole genome shotgun (WGS) entry which is preliminary data.</text>
</comment>
<organism evidence="1 2">
    <name type="scientific">Ophiocordyceps polyrhachis-furcata BCC 54312</name>
    <dbReference type="NCBI Taxonomy" id="1330021"/>
    <lineage>
        <taxon>Eukaryota</taxon>
        <taxon>Fungi</taxon>
        <taxon>Dikarya</taxon>
        <taxon>Ascomycota</taxon>
        <taxon>Pezizomycotina</taxon>
        <taxon>Sordariomycetes</taxon>
        <taxon>Hypocreomycetidae</taxon>
        <taxon>Hypocreales</taxon>
        <taxon>Ophiocordycipitaceae</taxon>
        <taxon>Ophiocordyceps</taxon>
    </lineage>
</organism>
<evidence type="ECO:0008006" key="3">
    <source>
        <dbReference type="Google" id="ProtNLM"/>
    </source>
</evidence>
<sequence>MVERLSAATAMVGLVADGGRISETMMMMTSSSSPALTRALLEMKQCRSTVQVLFKALCQLEAGRLPFPERASWIAVEDVVASLTDCVLAVVELQAVLLGGEQKRRRTSLEGGGLKLEEREEQEQDEEEEEVDALCLRIHWQLVSMTLMASILKMRSAQADTSLRPPPRCKTLADVPALSLLPLPLTTDELGPGRDLYSAAVYARAVAPFASCPLT</sequence>
<dbReference type="AlphaFoldDB" id="A0A367LLN9"/>
<evidence type="ECO:0000313" key="1">
    <source>
        <dbReference type="EMBL" id="RCI15346.1"/>
    </source>
</evidence>
<dbReference type="OrthoDB" id="19923at2759"/>
<keyword evidence="2" id="KW-1185">Reference proteome</keyword>
<proteinExistence type="predicted"/>
<dbReference type="STRING" id="1330021.A0A367LLN9"/>